<evidence type="ECO:0000313" key="4">
    <source>
        <dbReference type="Proteomes" id="UP000282299"/>
    </source>
</evidence>
<feature type="region of interest" description="Disordered" evidence="1">
    <location>
        <begin position="146"/>
        <end position="184"/>
    </location>
</feature>
<comment type="caution">
    <text evidence="3">The sequence shown here is derived from an EMBL/GenBank/DDBJ whole genome shotgun (WGS) entry which is preliminary data.</text>
</comment>
<dbReference type="Proteomes" id="UP000807555">
    <property type="component" value="Unassembled WGS sequence"/>
</dbReference>
<accession>A0AAQ0V8M0</accession>
<proteinExistence type="predicted"/>
<sequence>MIILTPRIDVGGERWFFPYKRDEKRTKPYTEEEEAKFRLRLLVVSSENPQFRSMNALVRRHIDKLDASYHVGTRQFDISSVGDIDSIDDLLINNCARHLLKDWEGVGELIDGKEVPIEYSPENGIALLKQNPELYWMVLAEAASIAQGKERQKQETVKKPSKRNNGSANSAGRRAKRQSGEGRN</sequence>
<gene>
    <name evidence="3" type="ORF">EGS84_14030</name>
    <name evidence="2" type="ORF">I5687_02630</name>
</gene>
<dbReference type="EMBL" id="JADVNV010000001">
    <property type="protein sequence ID" value="MBJ9866844.1"/>
    <property type="molecule type" value="Genomic_DNA"/>
</dbReference>
<evidence type="ECO:0000313" key="3">
    <source>
        <dbReference type="EMBL" id="RSC17974.1"/>
    </source>
</evidence>
<name>A0AAQ0V8M0_CITKO</name>
<reference evidence="3" key="2">
    <citation type="submission" date="2018-10" db="EMBL/GenBank/DDBJ databases">
        <title>FDA dAtabase for Regulatory Grade micrObial Sequences (FDA-ARGOS): Supporting development and validation of Infectious Disease Dx tests.</title>
        <authorList>
            <person name="Campos J."/>
            <person name="Goldberg B."/>
            <person name="Tallon L.J."/>
            <person name="Sadzewicz L."/>
            <person name="Zhao X."/>
            <person name="Vavikolanu K."/>
            <person name="Mehta A."/>
            <person name="Aluvathingal J."/>
            <person name="Nadendla S."/>
            <person name="Geyer C."/>
            <person name="Nandy P."/>
            <person name="Yan Y."/>
            <person name="Sichtig H."/>
        </authorList>
    </citation>
    <scope>NUCLEOTIDE SEQUENCE</scope>
    <source>
        <strain evidence="3">FDAARGOS_526</strain>
    </source>
</reference>
<feature type="compositionally biased region" description="Basic and acidic residues" evidence="1">
    <location>
        <begin position="148"/>
        <end position="158"/>
    </location>
</feature>
<evidence type="ECO:0000313" key="2">
    <source>
        <dbReference type="EMBL" id="MBJ9866844.1"/>
    </source>
</evidence>
<organism evidence="3 4">
    <name type="scientific">Citrobacter koseri</name>
    <name type="common">Citrobacter diversus</name>
    <dbReference type="NCBI Taxonomy" id="545"/>
    <lineage>
        <taxon>Bacteria</taxon>
        <taxon>Pseudomonadati</taxon>
        <taxon>Pseudomonadota</taxon>
        <taxon>Gammaproteobacteria</taxon>
        <taxon>Enterobacterales</taxon>
        <taxon>Enterobacteriaceae</taxon>
        <taxon>Citrobacter</taxon>
    </lineage>
</organism>
<reference evidence="2" key="3">
    <citation type="submission" date="2020-11" db="EMBL/GenBank/DDBJ databases">
        <title>Enhanced detection system for hospital associated transmission using whole genome sequencing surveillance.</title>
        <authorList>
            <person name="Harrison L.H."/>
            <person name="Van Tyne D."/>
            <person name="Marsh J.W."/>
            <person name="Griffith M.P."/>
            <person name="Snyder D.J."/>
            <person name="Cooper V.S."/>
            <person name="Mustapha M."/>
        </authorList>
    </citation>
    <scope>NUCLEOTIDE SEQUENCE</scope>
    <source>
        <strain evidence="2">CB00014</strain>
    </source>
</reference>
<dbReference type="AlphaFoldDB" id="A0AAQ0V8M0"/>
<reference evidence="4" key="1">
    <citation type="submission" date="2018-10" db="EMBL/GenBank/DDBJ databases">
        <title>FDA dAtabase for Regulatory Grade micrObial Sequences (FDA-ARGOS): Supporting development and validation of Infectious Disease Dx tests.</title>
        <authorList>
            <person name="Goldberg B."/>
            <person name="Campos J."/>
            <person name="Tallon L."/>
            <person name="Sadzewicz L."/>
            <person name="Zhao X."/>
            <person name="Vavikolanu K."/>
            <person name="Mehta A."/>
            <person name="Aluvathingal J."/>
            <person name="Nadendla S."/>
            <person name="Geyer C."/>
            <person name="Nandy P."/>
            <person name="Yan Y."/>
            <person name="Sichtig H."/>
        </authorList>
    </citation>
    <scope>NUCLEOTIDE SEQUENCE [LARGE SCALE GENOMIC DNA]</scope>
    <source>
        <strain evidence="4">FDAARGOS_526</strain>
    </source>
</reference>
<dbReference type="Proteomes" id="UP000282299">
    <property type="component" value="Unassembled WGS sequence"/>
</dbReference>
<evidence type="ECO:0008006" key="5">
    <source>
        <dbReference type="Google" id="ProtNLM"/>
    </source>
</evidence>
<dbReference type="EMBL" id="RKIT01000002">
    <property type="protein sequence ID" value="RSC17974.1"/>
    <property type="molecule type" value="Genomic_DNA"/>
</dbReference>
<protein>
    <recommendedName>
        <fullName evidence="5">YdaY</fullName>
    </recommendedName>
</protein>
<evidence type="ECO:0000256" key="1">
    <source>
        <dbReference type="SAM" id="MobiDB-lite"/>
    </source>
</evidence>